<proteinExistence type="predicted"/>
<dbReference type="AlphaFoldDB" id="A0A484B5M8"/>
<keyword evidence="1" id="KW-1133">Transmembrane helix</keyword>
<evidence type="ECO:0000313" key="3">
    <source>
        <dbReference type="Proteomes" id="UP000295192"/>
    </source>
</evidence>
<gene>
    <name evidence="2" type="ORF">AWZ03_009953</name>
</gene>
<dbReference type="EMBL" id="LSRL02000142">
    <property type="protein sequence ID" value="TDG43602.1"/>
    <property type="molecule type" value="Genomic_DNA"/>
</dbReference>
<keyword evidence="1" id="KW-0812">Transmembrane</keyword>
<accession>A0A484B5M8</accession>
<dbReference type="Gene3D" id="1.25.50.20">
    <property type="match status" value="1"/>
</dbReference>
<sequence length="104" mass="11565">MLYSSLGFNWTKTAEALSDMAEYFTTREQQQLFSNFYKQSHTLFGSSVGTLNQALAKVESNVQWAEQRLGKLVNFLAQRNGAGGLAMASSLALVMSTILTLMFR</sequence>
<dbReference type="OrthoDB" id="10031169at2759"/>
<keyword evidence="3" id="KW-1185">Reference proteome</keyword>
<evidence type="ECO:0000256" key="1">
    <source>
        <dbReference type="SAM" id="Phobius"/>
    </source>
</evidence>
<protein>
    <submittedName>
        <fullName evidence="2">Uncharacterized protein</fullName>
    </submittedName>
</protein>
<organism evidence="2 3">
    <name type="scientific">Drosophila navojoa</name>
    <name type="common">Fruit fly</name>
    <dbReference type="NCBI Taxonomy" id="7232"/>
    <lineage>
        <taxon>Eukaryota</taxon>
        <taxon>Metazoa</taxon>
        <taxon>Ecdysozoa</taxon>
        <taxon>Arthropoda</taxon>
        <taxon>Hexapoda</taxon>
        <taxon>Insecta</taxon>
        <taxon>Pterygota</taxon>
        <taxon>Neoptera</taxon>
        <taxon>Endopterygota</taxon>
        <taxon>Diptera</taxon>
        <taxon>Brachycera</taxon>
        <taxon>Muscomorpha</taxon>
        <taxon>Ephydroidea</taxon>
        <taxon>Drosophilidae</taxon>
        <taxon>Drosophila</taxon>
    </lineage>
</organism>
<comment type="caution">
    <text evidence="2">The sequence shown here is derived from an EMBL/GenBank/DDBJ whole genome shotgun (WGS) entry which is preliminary data.</text>
</comment>
<feature type="transmembrane region" description="Helical" evidence="1">
    <location>
        <begin position="82"/>
        <end position="103"/>
    </location>
</feature>
<evidence type="ECO:0000313" key="2">
    <source>
        <dbReference type="EMBL" id="TDG43602.1"/>
    </source>
</evidence>
<name>A0A484B5M8_DRONA</name>
<reference evidence="2 3" key="1">
    <citation type="journal article" date="2019" name="J. Hered.">
        <title>An Improved Genome Assembly for Drosophila navojoa, the Basal Species in the mojavensis Cluster.</title>
        <authorList>
            <person name="Vanderlinde T."/>
            <person name="Dupim E.G."/>
            <person name="Nazario-Yepiz N.O."/>
            <person name="Carvalho A.B."/>
        </authorList>
    </citation>
    <scope>NUCLEOTIDE SEQUENCE [LARGE SCALE GENOMIC DNA]</scope>
    <source>
        <strain evidence="2">Navoj_Jal97</strain>
        <tissue evidence="2">Whole organism</tissue>
    </source>
</reference>
<keyword evidence="1" id="KW-0472">Membrane</keyword>
<dbReference type="Proteomes" id="UP000295192">
    <property type="component" value="Unassembled WGS sequence"/>
</dbReference>